<keyword evidence="3" id="KW-0677">Repeat</keyword>
<keyword evidence="5" id="KW-0862">Zinc</keyword>
<dbReference type="GO" id="GO:0006355">
    <property type="term" value="P:regulation of DNA-templated transcription"/>
    <property type="evidence" value="ECO:0007669"/>
    <property type="project" value="TreeGrafter"/>
</dbReference>
<dbReference type="PANTHER" id="PTHR31832">
    <property type="entry name" value="B-BOX ZINC FINGER PROTEIN 22"/>
    <property type="match status" value="1"/>
</dbReference>
<reference evidence="11 12" key="1">
    <citation type="journal article" date="2020" name="Mol. Plant">
        <title>The Chromosome-Based Rubber Tree Genome Provides New Insights into Spurge Genome Evolution and Rubber Biosynthesis.</title>
        <authorList>
            <person name="Liu J."/>
            <person name="Shi C."/>
            <person name="Shi C.C."/>
            <person name="Li W."/>
            <person name="Zhang Q.J."/>
            <person name="Zhang Y."/>
            <person name="Li K."/>
            <person name="Lu H.F."/>
            <person name="Shi C."/>
            <person name="Zhu S.T."/>
            <person name="Xiao Z.Y."/>
            <person name="Nan H."/>
            <person name="Yue Y."/>
            <person name="Zhu X.G."/>
            <person name="Wu Y."/>
            <person name="Hong X.N."/>
            <person name="Fan G.Y."/>
            <person name="Tong Y."/>
            <person name="Zhang D."/>
            <person name="Mao C.L."/>
            <person name="Liu Y.L."/>
            <person name="Hao S.J."/>
            <person name="Liu W.Q."/>
            <person name="Lv M.Q."/>
            <person name="Zhang H.B."/>
            <person name="Liu Y."/>
            <person name="Hu-Tang G.R."/>
            <person name="Wang J.P."/>
            <person name="Wang J.H."/>
            <person name="Sun Y.H."/>
            <person name="Ni S.B."/>
            <person name="Chen W.B."/>
            <person name="Zhang X.C."/>
            <person name="Jiao Y.N."/>
            <person name="Eichler E.E."/>
            <person name="Li G.H."/>
            <person name="Liu X."/>
            <person name="Gao L.Z."/>
        </authorList>
    </citation>
    <scope>NUCLEOTIDE SEQUENCE [LARGE SCALE GENOMIC DNA]</scope>
    <source>
        <strain evidence="12">cv. GT1</strain>
        <tissue evidence="11">Leaf</tissue>
    </source>
</reference>
<dbReference type="GO" id="GO:0008270">
    <property type="term" value="F:zinc ion binding"/>
    <property type="evidence" value="ECO:0007669"/>
    <property type="project" value="UniProtKB-KW"/>
</dbReference>
<keyword evidence="2" id="KW-0479">Metal-binding</keyword>
<dbReference type="AlphaFoldDB" id="A0A6A6LP67"/>
<organism evidence="11 12">
    <name type="scientific">Hevea brasiliensis</name>
    <name type="common">Para rubber tree</name>
    <name type="synonym">Siphonia brasiliensis</name>
    <dbReference type="NCBI Taxonomy" id="3981"/>
    <lineage>
        <taxon>Eukaryota</taxon>
        <taxon>Viridiplantae</taxon>
        <taxon>Streptophyta</taxon>
        <taxon>Embryophyta</taxon>
        <taxon>Tracheophyta</taxon>
        <taxon>Spermatophyta</taxon>
        <taxon>Magnoliopsida</taxon>
        <taxon>eudicotyledons</taxon>
        <taxon>Gunneridae</taxon>
        <taxon>Pentapetalae</taxon>
        <taxon>rosids</taxon>
        <taxon>fabids</taxon>
        <taxon>Malpighiales</taxon>
        <taxon>Euphorbiaceae</taxon>
        <taxon>Crotonoideae</taxon>
        <taxon>Micrandreae</taxon>
        <taxon>Hevea</taxon>
    </lineage>
</organism>
<gene>
    <name evidence="11" type="ORF">GH714_030369</name>
</gene>
<name>A0A6A6LP67_HEVBR</name>
<dbReference type="Proteomes" id="UP000467840">
    <property type="component" value="Chromosome 4"/>
</dbReference>
<keyword evidence="8" id="KW-0539">Nucleus</keyword>
<dbReference type="InterPro" id="IPR000315">
    <property type="entry name" value="Znf_B-box"/>
</dbReference>
<dbReference type="GO" id="GO:0005634">
    <property type="term" value="C:nucleus"/>
    <property type="evidence" value="ECO:0007669"/>
    <property type="project" value="UniProtKB-SubCell"/>
</dbReference>
<dbReference type="PANTHER" id="PTHR31832:SF87">
    <property type="entry name" value="B-BOX ZINC FINGER PROTEIN 20"/>
    <property type="match status" value="1"/>
</dbReference>
<dbReference type="GO" id="GO:0009640">
    <property type="term" value="P:photomorphogenesis"/>
    <property type="evidence" value="ECO:0007669"/>
    <property type="project" value="TreeGrafter"/>
</dbReference>
<evidence type="ECO:0000256" key="4">
    <source>
        <dbReference type="ARBA" id="ARBA00022771"/>
    </source>
</evidence>
<evidence type="ECO:0000256" key="6">
    <source>
        <dbReference type="ARBA" id="ARBA00023015"/>
    </source>
</evidence>
<evidence type="ECO:0000259" key="10">
    <source>
        <dbReference type="PROSITE" id="PS50119"/>
    </source>
</evidence>
<dbReference type="PROSITE" id="PS50119">
    <property type="entry name" value="ZF_BBOX"/>
    <property type="match status" value="1"/>
</dbReference>
<dbReference type="CDD" id="cd19821">
    <property type="entry name" value="Bbox1_BBX-like"/>
    <property type="match status" value="1"/>
</dbReference>
<dbReference type="InterPro" id="IPR049808">
    <property type="entry name" value="CONSTANS-like_Bbox1"/>
</dbReference>
<comment type="subcellular location">
    <subcellularLocation>
        <location evidence="1">Nucleus</location>
    </subcellularLocation>
</comment>
<evidence type="ECO:0000256" key="2">
    <source>
        <dbReference type="ARBA" id="ARBA00022723"/>
    </source>
</evidence>
<keyword evidence="7" id="KW-0804">Transcription</keyword>
<evidence type="ECO:0000313" key="11">
    <source>
        <dbReference type="EMBL" id="KAF2301913.1"/>
    </source>
</evidence>
<evidence type="ECO:0000256" key="1">
    <source>
        <dbReference type="ARBA" id="ARBA00004123"/>
    </source>
</evidence>
<sequence length="156" mass="17563">MKIKCDVCGMAEASVFCSADEAALCDGCDRHVHHANKLASKHMRHSLLHPSSKQSPLCDVCQSFSNFSPLVEDQDLESHISSFSQEDLAFWVPQVSTQLPQQDPAYHPQIKGGLLNGSKESKEVNNRKDNRKWIIEDAFTVPEMSHKAFKKSRHFP</sequence>
<dbReference type="EMBL" id="JAAGAX010000010">
    <property type="protein sequence ID" value="KAF2301913.1"/>
    <property type="molecule type" value="Genomic_DNA"/>
</dbReference>
<accession>A0A6A6LP67</accession>
<evidence type="ECO:0000256" key="9">
    <source>
        <dbReference type="PROSITE-ProRule" id="PRU00024"/>
    </source>
</evidence>
<keyword evidence="12" id="KW-1185">Reference proteome</keyword>
<comment type="caution">
    <text evidence="11">The sequence shown here is derived from an EMBL/GenBank/DDBJ whole genome shotgun (WGS) entry which is preliminary data.</text>
</comment>
<evidence type="ECO:0000256" key="7">
    <source>
        <dbReference type="ARBA" id="ARBA00023163"/>
    </source>
</evidence>
<evidence type="ECO:0000313" key="12">
    <source>
        <dbReference type="Proteomes" id="UP000467840"/>
    </source>
</evidence>
<evidence type="ECO:0000256" key="3">
    <source>
        <dbReference type="ARBA" id="ARBA00022737"/>
    </source>
</evidence>
<protein>
    <recommendedName>
        <fullName evidence="10">B box-type domain-containing protein</fullName>
    </recommendedName>
</protein>
<dbReference type="InterPro" id="IPR051979">
    <property type="entry name" value="B-box_zinc_finger"/>
</dbReference>
<dbReference type="SMART" id="SM00336">
    <property type="entry name" value="BBOX"/>
    <property type="match status" value="1"/>
</dbReference>
<keyword evidence="6" id="KW-0805">Transcription regulation</keyword>
<keyword evidence="4 9" id="KW-0863">Zinc-finger</keyword>
<proteinExistence type="predicted"/>
<evidence type="ECO:0000256" key="5">
    <source>
        <dbReference type="ARBA" id="ARBA00022833"/>
    </source>
</evidence>
<feature type="domain" description="B box-type" evidence="10">
    <location>
        <begin position="1"/>
        <end position="47"/>
    </location>
</feature>
<evidence type="ECO:0000256" key="8">
    <source>
        <dbReference type="ARBA" id="ARBA00023242"/>
    </source>
</evidence>